<dbReference type="SUPFAM" id="SSF51430">
    <property type="entry name" value="NAD(P)-linked oxidoreductase"/>
    <property type="match status" value="1"/>
</dbReference>
<evidence type="ECO:0000313" key="4">
    <source>
        <dbReference type="Proteomes" id="UP001633002"/>
    </source>
</evidence>
<dbReference type="PANTHER" id="PTHR43625">
    <property type="entry name" value="AFLATOXIN B1 ALDEHYDE REDUCTASE"/>
    <property type="match status" value="1"/>
</dbReference>
<dbReference type="InterPro" id="IPR036812">
    <property type="entry name" value="NAD(P)_OxRdtase_dom_sf"/>
</dbReference>
<protein>
    <recommendedName>
        <fullName evidence="2">NADP-dependent oxidoreductase domain-containing protein</fullName>
    </recommendedName>
</protein>
<dbReference type="PANTHER" id="PTHR43625:SF40">
    <property type="entry name" value="ALDO-KETO REDUCTASE YAKC [NADP(+)]"/>
    <property type="match status" value="1"/>
</dbReference>
<organism evidence="3 4">
    <name type="scientific">Riccia sorocarpa</name>
    <dbReference type="NCBI Taxonomy" id="122646"/>
    <lineage>
        <taxon>Eukaryota</taxon>
        <taxon>Viridiplantae</taxon>
        <taxon>Streptophyta</taxon>
        <taxon>Embryophyta</taxon>
        <taxon>Marchantiophyta</taxon>
        <taxon>Marchantiopsida</taxon>
        <taxon>Marchantiidae</taxon>
        <taxon>Marchantiales</taxon>
        <taxon>Ricciaceae</taxon>
        <taxon>Riccia</taxon>
    </lineage>
</organism>
<evidence type="ECO:0000256" key="1">
    <source>
        <dbReference type="ARBA" id="ARBA00023002"/>
    </source>
</evidence>
<feature type="domain" description="NADP-dependent oxidoreductase" evidence="2">
    <location>
        <begin position="109"/>
        <end position="171"/>
    </location>
</feature>
<dbReference type="AlphaFoldDB" id="A0ABD3IBS7"/>
<dbReference type="Gene3D" id="3.20.20.100">
    <property type="entry name" value="NADP-dependent oxidoreductase domain"/>
    <property type="match status" value="1"/>
</dbReference>
<dbReference type="Pfam" id="PF00248">
    <property type="entry name" value="Aldo_ket_red"/>
    <property type="match status" value="1"/>
</dbReference>
<name>A0ABD3IBS7_9MARC</name>
<dbReference type="InterPro" id="IPR050791">
    <property type="entry name" value="Aldo-Keto_reductase"/>
</dbReference>
<dbReference type="EMBL" id="JBJQOH010000001">
    <property type="protein sequence ID" value="KAL3699845.1"/>
    <property type="molecule type" value="Genomic_DNA"/>
</dbReference>
<accession>A0ABD3IBS7</accession>
<reference evidence="3 4" key="1">
    <citation type="submission" date="2024-09" db="EMBL/GenBank/DDBJ databases">
        <title>Chromosome-scale assembly of Riccia sorocarpa.</title>
        <authorList>
            <person name="Paukszto L."/>
        </authorList>
    </citation>
    <scope>NUCLEOTIDE SEQUENCE [LARGE SCALE GENOMIC DNA]</scope>
    <source>
        <strain evidence="3">LP-2024</strain>
        <tissue evidence="3">Aerial parts of the thallus</tissue>
    </source>
</reference>
<evidence type="ECO:0000259" key="2">
    <source>
        <dbReference type="Pfam" id="PF00248"/>
    </source>
</evidence>
<keyword evidence="4" id="KW-1185">Reference proteome</keyword>
<evidence type="ECO:0000313" key="3">
    <source>
        <dbReference type="EMBL" id="KAL3699845.1"/>
    </source>
</evidence>
<dbReference type="InterPro" id="IPR023210">
    <property type="entry name" value="NADP_OxRdtase_dom"/>
</dbReference>
<dbReference type="GO" id="GO:0016491">
    <property type="term" value="F:oxidoreductase activity"/>
    <property type="evidence" value="ECO:0007669"/>
    <property type="project" value="UniProtKB-KW"/>
</dbReference>
<dbReference type="Proteomes" id="UP001633002">
    <property type="component" value="Unassembled WGS sequence"/>
</dbReference>
<gene>
    <name evidence="3" type="ORF">R1sor_017867</name>
</gene>
<proteinExistence type="predicted"/>
<sequence>MQITESSERVKVSCSGARDANDRGNYFMGLELENCYSFDHFMYISDEPELYCLQHRVEPSYNASELPYLSFAICATSCDSSAVSITHGEDTDSHYLSPDPRSCGHRRAHAIHPITAVQIEYSFWARDVEEDIIPTCQELGIGIISYSPLGRGFFSGKNITEFTDNDFRKDNLLWLGYNTKELFQFQRQPSLKNLEENIGSLTIKLTPEEIKALEDAVPVEEVKGDRYADMRKTWRFNSSPPLDTWTGTKH</sequence>
<comment type="caution">
    <text evidence="3">The sequence shown here is derived from an EMBL/GenBank/DDBJ whole genome shotgun (WGS) entry which is preliminary data.</text>
</comment>
<keyword evidence="1" id="KW-0560">Oxidoreductase</keyword>